<accession>A0A199YAT9</accession>
<dbReference type="EMBL" id="JPWH01000015">
    <property type="protein sequence ID" value="RCK46050.1"/>
    <property type="molecule type" value="Genomic_DNA"/>
</dbReference>
<evidence type="ECO:0000256" key="3">
    <source>
        <dbReference type="ARBA" id="ARBA00022839"/>
    </source>
</evidence>
<protein>
    <submittedName>
        <fullName evidence="4">DNA polymerase III subunit epsilon</fullName>
    </submittedName>
</protein>
<dbReference type="PANTHER" id="PTHR30231">
    <property type="entry name" value="DNA POLYMERASE III SUBUNIT EPSILON"/>
    <property type="match status" value="1"/>
</dbReference>
<evidence type="ECO:0000256" key="1">
    <source>
        <dbReference type="ARBA" id="ARBA00022722"/>
    </source>
</evidence>
<keyword evidence="1" id="KW-0540">Nuclease</keyword>
<dbReference type="SMART" id="SM00479">
    <property type="entry name" value="EXOIII"/>
    <property type="match status" value="1"/>
</dbReference>
<dbReference type="SUPFAM" id="SSF53098">
    <property type="entry name" value="Ribonuclease H-like"/>
    <property type="match status" value="1"/>
</dbReference>
<evidence type="ECO:0000313" key="5">
    <source>
        <dbReference type="Proteomes" id="UP000252517"/>
    </source>
</evidence>
<dbReference type="Gene3D" id="3.30.420.10">
    <property type="entry name" value="Ribonuclease H-like superfamily/Ribonuclease H"/>
    <property type="match status" value="1"/>
</dbReference>
<keyword evidence="3" id="KW-0269">Exonuclease</keyword>
<dbReference type="PANTHER" id="PTHR30231:SF4">
    <property type="entry name" value="PROTEIN NEN2"/>
    <property type="match status" value="1"/>
</dbReference>
<dbReference type="InterPro" id="IPR012337">
    <property type="entry name" value="RNaseH-like_sf"/>
</dbReference>
<evidence type="ECO:0000256" key="2">
    <source>
        <dbReference type="ARBA" id="ARBA00022801"/>
    </source>
</evidence>
<proteinExistence type="predicted"/>
<name>A0A199YAT9_9PROT</name>
<dbReference type="STRING" id="502049.TH15_19170"/>
<dbReference type="InterPro" id="IPR013520">
    <property type="entry name" value="Ribonucl_H"/>
</dbReference>
<reference evidence="4 5" key="1">
    <citation type="submission" date="2014-07" db="EMBL/GenBank/DDBJ databases">
        <title>Draft genome sequence of Thalassospira profundimaris S25-3-2.</title>
        <authorList>
            <person name="Lai Q."/>
            <person name="Shao Z."/>
        </authorList>
    </citation>
    <scope>NUCLEOTIDE SEQUENCE [LARGE SCALE GENOMIC DNA]</scope>
    <source>
        <strain evidence="4 5">S25-3-2</strain>
    </source>
</reference>
<dbReference type="GO" id="GO:0008408">
    <property type="term" value="F:3'-5' exonuclease activity"/>
    <property type="evidence" value="ECO:0007669"/>
    <property type="project" value="TreeGrafter"/>
</dbReference>
<keyword evidence="2" id="KW-0378">Hydrolase</keyword>
<evidence type="ECO:0000313" key="4">
    <source>
        <dbReference type="EMBL" id="RCK46050.1"/>
    </source>
</evidence>
<comment type="caution">
    <text evidence="4">The sequence shown here is derived from an EMBL/GenBank/DDBJ whole genome shotgun (WGS) entry which is preliminary data.</text>
</comment>
<dbReference type="Pfam" id="PF00929">
    <property type="entry name" value="RNase_T"/>
    <property type="match status" value="1"/>
</dbReference>
<dbReference type="Proteomes" id="UP000252517">
    <property type="component" value="Unassembled WGS sequence"/>
</dbReference>
<dbReference type="GO" id="GO:0006259">
    <property type="term" value="P:DNA metabolic process"/>
    <property type="evidence" value="ECO:0007669"/>
    <property type="project" value="UniProtKB-ARBA"/>
</dbReference>
<sequence length="193" mass="21239">MNEIMWAVDVEGSGKSPPEIVELAIAEMKGLTLTGRRKHWRFKPKKGISPMASHIHGIWDEDVVDAPDIEDVADDVLMWLEDKAIVGHNVKVEVDILSQALEGWEPTAAYDTLKIARRLLPAEEKHGLEYLGSKLGLSPRAEKITGGNSHSAPFDAVLSAILLDHMLRDRTEEDQRAILAGADILDSAQGSFL</sequence>
<dbReference type="GO" id="GO:0003676">
    <property type="term" value="F:nucleic acid binding"/>
    <property type="evidence" value="ECO:0007669"/>
    <property type="project" value="InterPro"/>
</dbReference>
<gene>
    <name evidence="4" type="ORF">TH25_17680</name>
</gene>
<dbReference type="AlphaFoldDB" id="A0A199YAT9"/>
<dbReference type="InterPro" id="IPR036397">
    <property type="entry name" value="RNaseH_sf"/>
</dbReference>
<dbReference type="RefSeq" id="WP_082923594.1">
    <property type="nucleotide sequence ID" value="NZ_JPWH01000015.1"/>
</dbReference>
<dbReference type="OrthoDB" id="7822240at2"/>
<dbReference type="CDD" id="cd06127">
    <property type="entry name" value="DEDDh"/>
    <property type="match status" value="1"/>
</dbReference>
<organism evidence="4 5">
    <name type="scientific">Thalassospira profundimaris</name>
    <dbReference type="NCBI Taxonomy" id="502049"/>
    <lineage>
        <taxon>Bacteria</taxon>
        <taxon>Pseudomonadati</taxon>
        <taxon>Pseudomonadota</taxon>
        <taxon>Alphaproteobacteria</taxon>
        <taxon>Rhodospirillales</taxon>
        <taxon>Thalassospiraceae</taxon>
        <taxon>Thalassospira</taxon>
    </lineage>
</organism>